<gene>
    <name evidence="7" type="ORF">Q2362_02005</name>
</gene>
<dbReference type="PANTHER" id="PTHR42913">
    <property type="entry name" value="APOPTOSIS-INDUCING FACTOR 1"/>
    <property type="match status" value="1"/>
</dbReference>
<dbReference type="PRINTS" id="PR00368">
    <property type="entry name" value="FADPNR"/>
</dbReference>
<dbReference type="Gene3D" id="3.50.50.100">
    <property type="match status" value="1"/>
</dbReference>
<name>A0ABT8T5W7_9BACT</name>
<keyword evidence="3" id="KW-0285">Flavoprotein</keyword>
<evidence type="ECO:0000313" key="7">
    <source>
        <dbReference type="EMBL" id="MDO2408873.1"/>
    </source>
</evidence>
<evidence type="ECO:0000256" key="2">
    <source>
        <dbReference type="ARBA" id="ARBA00005272"/>
    </source>
</evidence>
<dbReference type="InterPro" id="IPR023753">
    <property type="entry name" value="FAD/NAD-binding_dom"/>
</dbReference>
<evidence type="ECO:0000256" key="4">
    <source>
        <dbReference type="ARBA" id="ARBA00022827"/>
    </source>
</evidence>
<keyword evidence="8" id="KW-1185">Reference proteome</keyword>
<evidence type="ECO:0000259" key="6">
    <source>
        <dbReference type="Pfam" id="PF07992"/>
    </source>
</evidence>
<dbReference type="PRINTS" id="PR00411">
    <property type="entry name" value="PNDRDTASEI"/>
</dbReference>
<dbReference type="GO" id="GO:0016491">
    <property type="term" value="F:oxidoreductase activity"/>
    <property type="evidence" value="ECO:0007669"/>
    <property type="project" value="UniProtKB-KW"/>
</dbReference>
<comment type="cofactor">
    <cofactor evidence="1">
        <name>FAD</name>
        <dbReference type="ChEBI" id="CHEBI:57692"/>
    </cofactor>
</comment>
<evidence type="ECO:0000256" key="1">
    <source>
        <dbReference type="ARBA" id="ARBA00001974"/>
    </source>
</evidence>
<dbReference type="Pfam" id="PF07992">
    <property type="entry name" value="Pyr_redox_2"/>
    <property type="match status" value="1"/>
</dbReference>
<dbReference type="PANTHER" id="PTHR42913:SF3">
    <property type="entry name" value="64 KDA MITOCHONDRIAL NADH DEHYDROGENASE (EUROFUNG)"/>
    <property type="match status" value="1"/>
</dbReference>
<dbReference type="RefSeq" id="WP_302243628.1">
    <property type="nucleotide sequence ID" value="NZ_JAULJQ010000002.1"/>
</dbReference>
<dbReference type="InterPro" id="IPR036188">
    <property type="entry name" value="FAD/NAD-bd_sf"/>
</dbReference>
<dbReference type="SUPFAM" id="SSF51905">
    <property type="entry name" value="FAD/NAD(P)-binding domain"/>
    <property type="match status" value="2"/>
</dbReference>
<evidence type="ECO:0000313" key="8">
    <source>
        <dbReference type="Proteomes" id="UP001171111"/>
    </source>
</evidence>
<comment type="similarity">
    <text evidence="2">Belongs to the NADH dehydrogenase family.</text>
</comment>
<dbReference type="Proteomes" id="UP001171111">
    <property type="component" value="Unassembled WGS sequence"/>
</dbReference>
<evidence type="ECO:0000256" key="3">
    <source>
        <dbReference type="ARBA" id="ARBA00022630"/>
    </source>
</evidence>
<dbReference type="EMBL" id="JAULJQ010000002">
    <property type="protein sequence ID" value="MDO2408873.1"/>
    <property type="molecule type" value="Genomic_DNA"/>
</dbReference>
<dbReference type="InterPro" id="IPR051169">
    <property type="entry name" value="NADH-Q_oxidoreductase"/>
</dbReference>
<reference evidence="7 8" key="1">
    <citation type="submission" date="2023-06" db="EMBL/GenBank/DDBJ databases">
        <title>Campylobacter magnum sp. nov., isolated from cecal contents of domestic pigs (Sus scrofa domesticus).</title>
        <authorList>
            <person name="Papic B."/>
            <person name="Gruntar I."/>
        </authorList>
    </citation>
    <scope>NUCLEOTIDE SEQUENCE [LARGE SCALE GENOMIC DNA]</scope>
    <source>
        <strain evidence="8">34484-21</strain>
    </source>
</reference>
<protein>
    <submittedName>
        <fullName evidence="7">NAD(P)/FAD-dependent oxidoreductase</fullName>
        <ecNumber evidence="7">1.6.5.-</ecNumber>
    </submittedName>
</protein>
<sequence length="399" mass="43880">MQKKKILVLGGGYAGLECTLRLEKLLRDDEAEVTLISKHDYHYQSTLLHRVALGTYSARKARIFYRKILNKALFIKDTITKIDINEKKVNGNIGCYEYDYLVISLGFEPNYFGIEGADKHTFALATINWATKMRHELETKFKDFDGSKDPNDLSFVVVGSGFTGVEFASELGDRAKELCEICGIAPSLVKITLVSRGEQILPMFSPALSAKARTKILKKGVNIVRGEVIKCQSDGVIIRTDEGEKKINANTTLWSAGVKGSSIISASGIESKNDRVLVEPDLRMPGQENVFVLGDCASAKKRDIIHAPTAQLACQMGAHAAKSLVALLRGNKTKEFNFNHKGTVCSIGHTDAVGFAFGVGIAGEVAAFLKNFIENKWLYFIGGLSLVIKKGQFRFRSSD</sequence>
<proteinExistence type="inferred from homology"/>
<organism evidence="7 8">
    <name type="scientific">Campylobacter magnus</name>
    <dbReference type="NCBI Taxonomy" id="3026462"/>
    <lineage>
        <taxon>Bacteria</taxon>
        <taxon>Pseudomonadati</taxon>
        <taxon>Campylobacterota</taxon>
        <taxon>Epsilonproteobacteria</taxon>
        <taxon>Campylobacterales</taxon>
        <taxon>Campylobacteraceae</taxon>
        <taxon>Campylobacter</taxon>
    </lineage>
</organism>
<dbReference type="EC" id="1.6.5.-" evidence="7"/>
<feature type="domain" description="FAD/NAD(P)-binding" evidence="6">
    <location>
        <begin position="5"/>
        <end position="311"/>
    </location>
</feature>
<comment type="caution">
    <text evidence="7">The sequence shown here is derived from an EMBL/GenBank/DDBJ whole genome shotgun (WGS) entry which is preliminary data.</text>
</comment>
<evidence type="ECO:0000256" key="5">
    <source>
        <dbReference type="ARBA" id="ARBA00023002"/>
    </source>
</evidence>
<keyword evidence="5 7" id="KW-0560">Oxidoreductase</keyword>
<accession>A0ABT8T5W7</accession>
<keyword evidence="4" id="KW-0274">FAD</keyword>